<gene>
    <name evidence="1" type="ORF">ENI96_01300</name>
</gene>
<reference evidence="1" key="1">
    <citation type="journal article" date="2020" name="mSystems">
        <title>Genome- and Community-Level Interaction Insights into Carbon Utilization and Element Cycling Functions of Hydrothermarchaeota in Hydrothermal Sediment.</title>
        <authorList>
            <person name="Zhou Z."/>
            <person name="Liu Y."/>
            <person name="Xu W."/>
            <person name="Pan J."/>
            <person name="Luo Z.H."/>
            <person name="Li M."/>
        </authorList>
    </citation>
    <scope>NUCLEOTIDE SEQUENCE [LARGE SCALE GENOMIC DNA]</scope>
    <source>
        <strain evidence="1">HyVt-443</strain>
    </source>
</reference>
<comment type="caution">
    <text evidence="1">The sequence shown here is derived from an EMBL/GenBank/DDBJ whole genome shotgun (WGS) entry which is preliminary data.</text>
</comment>
<dbReference type="AlphaFoldDB" id="A0A831RM52"/>
<evidence type="ECO:0000313" key="1">
    <source>
        <dbReference type="EMBL" id="HEB95049.1"/>
    </source>
</evidence>
<accession>A0A831RM52</accession>
<proteinExistence type="predicted"/>
<dbReference type="Proteomes" id="UP000886251">
    <property type="component" value="Unassembled WGS sequence"/>
</dbReference>
<organism evidence="1">
    <name type="scientific">Sedimenticola thiotaurini</name>
    <dbReference type="NCBI Taxonomy" id="1543721"/>
    <lineage>
        <taxon>Bacteria</taxon>
        <taxon>Pseudomonadati</taxon>
        <taxon>Pseudomonadota</taxon>
        <taxon>Gammaproteobacteria</taxon>
        <taxon>Chromatiales</taxon>
        <taxon>Sedimenticolaceae</taxon>
        <taxon>Sedimenticola</taxon>
    </lineage>
</organism>
<sequence length="467" mass="54103">MTDYNPYILGFVHHRDQRGDLWLPLQEALSRFGDLPSRYGLLPSQQGRRQRPSLNLALGAVIQRALERMPDLKRVIHDFYTDWHRDWRREFGIDPEPLFNRLDGESVVRWLARHRDTLERIDRFPLRRSLEESGLIRRDVLNSIPDARLLEKSIEMLERRQRRLADGAGGWSGSGLLQRLRLRRGLDRLGRRIGVLPSRIDPGLARVYADELNSAFGLFCDTGGISCDGLQPRQGRGVEFEYARRDRSFLSLGSEIGDCTARPWHQIDRHTENIYWTVMPWLLDRNYQILKVHWDGHLVMKVHLLPLATYEAGGLHMFLAVDAMETGLVLRHDIEGEGRLPVTVVAEILEQTRSEILRIADAMGMEDVYAELFSNNPLVREWLQGQERIFLDVNRLHKVDDLEDVFELGCRLARDCDMPEPDHLFMEIQFRNTQLMSHQTQRRTIKGFASLRRGRLSGLAMGHVIGV</sequence>
<name>A0A831RM52_9GAMM</name>
<protein>
    <submittedName>
        <fullName evidence="1">Uncharacterized protein</fullName>
    </submittedName>
</protein>
<dbReference type="EMBL" id="DRKP01000015">
    <property type="protein sequence ID" value="HEB95049.1"/>
    <property type="molecule type" value="Genomic_DNA"/>
</dbReference>